<dbReference type="AlphaFoldDB" id="A0A7X5ZX93"/>
<protein>
    <submittedName>
        <fullName evidence="2">Uncharacterized protein</fullName>
    </submittedName>
</protein>
<name>A0A7X5ZX93_9SPHN</name>
<proteinExistence type="predicted"/>
<accession>A0A7X5ZX93</accession>
<evidence type="ECO:0000256" key="1">
    <source>
        <dbReference type="SAM" id="SignalP"/>
    </source>
</evidence>
<comment type="caution">
    <text evidence="2">The sequence shown here is derived from an EMBL/GenBank/DDBJ whole genome shotgun (WGS) entry which is preliminary data.</text>
</comment>
<keyword evidence="3" id="KW-1185">Reference proteome</keyword>
<reference evidence="2 3" key="1">
    <citation type="submission" date="2020-03" db="EMBL/GenBank/DDBJ databases">
        <title>Genomic Encyclopedia of Type Strains, Phase IV (KMG-IV): sequencing the most valuable type-strain genomes for metagenomic binning, comparative biology and taxonomic classification.</title>
        <authorList>
            <person name="Goeker M."/>
        </authorList>
    </citation>
    <scope>NUCLEOTIDE SEQUENCE [LARGE SCALE GENOMIC DNA]</scope>
    <source>
        <strain evidence="2 3">DSM 4733</strain>
    </source>
</reference>
<evidence type="ECO:0000313" key="3">
    <source>
        <dbReference type="Proteomes" id="UP000564677"/>
    </source>
</evidence>
<feature type="chain" id="PRO_5031424956" evidence="1">
    <location>
        <begin position="24"/>
        <end position="83"/>
    </location>
</feature>
<dbReference type="PROSITE" id="PS51257">
    <property type="entry name" value="PROKAR_LIPOPROTEIN"/>
    <property type="match status" value="1"/>
</dbReference>
<dbReference type="EMBL" id="JAASQV010000005">
    <property type="protein sequence ID" value="NIJ67005.1"/>
    <property type="molecule type" value="Genomic_DNA"/>
</dbReference>
<dbReference type="RefSeq" id="WP_167301315.1">
    <property type="nucleotide sequence ID" value="NZ_CP170557.1"/>
</dbReference>
<sequence length="83" mass="8388">MRKTIFTLLPVLALGLAACSPGAESNLSNSLDRTGDSLANSMNDMGNTLGNAADDAGAAIGNTADDIGNRAEHVGNAIDEATR</sequence>
<dbReference type="Proteomes" id="UP000564677">
    <property type="component" value="Unassembled WGS sequence"/>
</dbReference>
<keyword evidence="1" id="KW-0732">Signal</keyword>
<organism evidence="2 3">
    <name type="scientific">Sphingomonas leidyi</name>
    <dbReference type="NCBI Taxonomy" id="68569"/>
    <lineage>
        <taxon>Bacteria</taxon>
        <taxon>Pseudomonadati</taxon>
        <taxon>Pseudomonadota</taxon>
        <taxon>Alphaproteobacteria</taxon>
        <taxon>Sphingomonadales</taxon>
        <taxon>Sphingomonadaceae</taxon>
        <taxon>Sphingomonas</taxon>
    </lineage>
</organism>
<evidence type="ECO:0000313" key="2">
    <source>
        <dbReference type="EMBL" id="NIJ67005.1"/>
    </source>
</evidence>
<feature type="signal peptide" evidence="1">
    <location>
        <begin position="1"/>
        <end position="23"/>
    </location>
</feature>
<gene>
    <name evidence="2" type="ORF">FHR20_003983</name>
</gene>